<organism evidence="1">
    <name type="scientific">freshwater metagenome</name>
    <dbReference type="NCBI Taxonomy" id="449393"/>
    <lineage>
        <taxon>unclassified sequences</taxon>
        <taxon>metagenomes</taxon>
        <taxon>ecological metagenomes</taxon>
    </lineage>
</organism>
<proteinExistence type="predicted"/>
<sequence>MLEYRQNINFGLPSPQTKSKLETFLAKISPNPKVVLAGVVQSKLALVVMHLRLRSLPRLWRFSSKLTAHQINAVARQNFNISKSSDVQFEKLLRELLATNLPTIYLEGFKELQDKVCESQIKRHPKLIFTNTLLHRNEQFKVWSAEHVVSGATKLISGQHGGGYGQKQCTPWTESYEISILDQFLTWGWSDIGQITIPVGVQSHQTYFTPDKYGGLLVVLGPVTRNSDDYGMICVQSNSSYFDYLKELINVLPEHISKQTYVRPKNASSIGKPARVSGQQISEILGGVVEVDLGSVGLNETLSRNRMSVVTYNETTIPTNLLAGYPTVALWDPKYVRLTSTAATIYNELFKAKILHYTPESAARHIADVWENVDLWWTSDEVLQARETFCENFARHSKFPALVVAKALADYR</sequence>
<name>A0A6J6YH09_9ZZZZ</name>
<dbReference type="AlphaFoldDB" id="A0A6J6YH09"/>
<protein>
    <submittedName>
        <fullName evidence="1">Unannotated protein</fullName>
    </submittedName>
</protein>
<dbReference type="InterPro" id="IPR027603">
    <property type="entry name" value="LIC12162"/>
</dbReference>
<gene>
    <name evidence="1" type="ORF">UFOPK3026_00911</name>
</gene>
<dbReference type="EMBL" id="CAFAAP010000134">
    <property type="protein sequence ID" value="CAB4807765.1"/>
    <property type="molecule type" value="Genomic_DNA"/>
</dbReference>
<reference evidence="1" key="1">
    <citation type="submission" date="2020-05" db="EMBL/GenBank/DDBJ databases">
        <authorList>
            <person name="Chiriac C."/>
            <person name="Salcher M."/>
            <person name="Ghai R."/>
            <person name="Kavagutti S V."/>
        </authorList>
    </citation>
    <scope>NUCLEOTIDE SEQUENCE</scope>
</reference>
<evidence type="ECO:0000313" key="1">
    <source>
        <dbReference type="EMBL" id="CAB4807765.1"/>
    </source>
</evidence>
<dbReference type="NCBIfam" id="TIGR04331">
    <property type="entry name" value="o_ant_LIC12162"/>
    <property type="match status" value="1"/>
</dbReference>
<accession>A0A6J6YH09</accession>